<evidence type="ECO:0000313" key="3">
    <source>
        <dbReference type="Proteomes" id="UP001600064"/>
    </source>
</evidence>
<proteinExistence type="predicted"/>
<feature type="region of interest" description="Disordered" evidence="1">
    <location>
        <begin position="66"/>
        <end position="111"/>
    </location>
</feature>
<evidence type="ECO:0008006" key="4">
    <source>
        <dbReference type="Google" id="ProtNLM"/>
    </source>
</evidence>
<dbReference type="GeneID" id="98122458"/>
<dbReference type="RefSeq" id="XP_070868173.1">
    <property type="nucleotide sequence ID" value="XM_071007814.1"/>
</dbReference>
<name>A0ABR4DHE0_9PEZI</name>
<organism evidence="2 3">
    <name type="scientific">Remersonia thermophila</name>
    <dbReference type="NCBI Taxonomy" id="72144"/>
    <lineage>
        <taxon>Eukaryota</taxon>
        <taxon>Fungi</taxon>
        <taxon>Dikarya</taxon>
        <taxon>Ascomycota</taxon>
        <taxon>Pezizomycotina</taxon>
        <taxon>Sordariomycetes</taxon>
        <taxon>Sordariomycetidae</taxon>
        <taxon>Sordariales</taxon>
        <taxon>Sordariales incertae sedis</taxon>
        <taxon>Remersonia</taxon>
    </lineage>
</organism>
<dbReference type="Pfam" id="PF07956">
    <property type="entry name" value="DUF1690"/>
    <property type="match status" value="1"/>
</dbReference>
<accession>A0ABR4DHE0</accession>
<sequence length="178" mass="20175">MGSSASKPDSAPHVWKASAPPTGVSQHLVESIEGSHETDVSRLQALELHIQERVAAELKRLRAQEAEGLREAQKKLSELPAAADEDQPQDDGARQQQQQQLTGPTRHEVSKAIDGLRARLEERRQVRPLPDGLERARNEVTRCLRENDRRPLNCWREVEAFKEEVRRLEKGWVDKVVS</sequence>
<comment type="caution">
    <text evidence="2">The sequence shown here is derived from an EMBL/GenBank/DDBJ whole genome shotgun (WGS) entry which is preliminary data.</text>
</comment>
<gene>
    <name evidence="2" type="ORF">VTJ83DRAFT_1633</name>
</gene>
<evidence type="ECO:0000313" key="2">
    <source>
        <dbReference type="EMBL" id="KAL2269449.1"/>
    </source>
</evidence>
<reference evidence="2 3" key="1">
    <citation type="journal article" date="2024" name="Commun. Biol.">
        <title>Comparative genomic analysis of thermophilic fungi reveals convergent evolutionary adaptations and gene losses.</title>
        <authorList>
            <person name="Steindorff A.S."/>
            <person name="Aguilar-Pontes M.V."/>
            <person name="Robinson A.J."/>
            <person name="Andreopoulos B."/>
            <person name="LaButti K."/>
            <person name="Kuo A."/>
            <person name="Mondo S."/>
            <person name="Riley R."/>
            <person name="Otillar R."/>
            <person name="Haridas S."/>
            <person name="Lipzen A."/>
            <person name="Grimwood J."/>
            <person name="Schmutz J."/>
            <person name="Clum A."/>
            <person name="Reid I.D."/>
            <person name="Moisan M.C."/>
            <person name="Butler G."/>
            <person name="Nguyen T.T.M."/>
            <person name="Dewar K."/>
            <person name="Conant G."/>
            <person name="Drula E."/>
            <person name="Henrissat B."/>
            <person name="Hansel C."/>
            <person name="Singer S."/>
            <person name="Hutchinson M.I."/>
            <person name="de Vries R.P."/>
            <person name="Natvig D.O."/>
            <person name="Powell A.J."/>
            <person name="Tsang A."/>
            <person name="Grigoriev I.V."/>
        </authorList>
    </citation>
    <scope>NUCLEOTIDE SEQUENCE [LARGE SCALE GENOMIC DNA]</scope>
    <source>
        <strain evidence="2 3">ATCC 22073</strain>
    </source>
</reference>
<keyword evidence="3" id="KW-1185">Reference proteome</keyword>
<feature type="compositionally biased region" description="Basic and acidic residues" evidence="1">
    <location>
        <begin position="66"/>
        <end position="77"/>
    </location>
</feature>
<dbReference type="InterPro" id="IPR012471">
    <property type="entry name" value="DUF1690"/>
</dbReference>
<dbReference type="Proteomes" id="UP001600064">
    <property type="component" value="Unassembled WGS sequence"/>
</dbReference>
<feature type="region of interest" description="Disordered" evidence="1">
    <location>
        <begin position="1"/>
        <end position="38"/>
    </location>
</feature>
<evidence type="ECO:0000256" key="1">
    <source>
        <dbReference type="SAM" id="MobiDB-lite"/>
    </source>
</evidence>
<dbReference type="EMBL" id="JAZGUE010000002">
    <property type="protein sequence ID" value="KAL2269449.1"/>
    <property type="molecule type" value="Genomic_DNA"/>
</dbReference>
<protein>
    <recommendedName>
        <fullName evidence="4">MICOS complex subunit mic19</fullName>
    </recommendedName>
</protein>